<dbReference type="OrthoDB" id="7466251at2"/>
<dbReference type="Pfam" id="PF03861">
    <property type="entry name" value="ANTAR"/>
    <property type="match status" value="1"/>
</dbReference>
<proteinExistence type="predicted"/>
<gene>
    <name evidence="2" type="ORF">FGF04_10645</name>
</gene>
<protein>
    <submittedName>
        <fullName evidence="2">ANTAR domain-containing protein</fullName>
    </submittedName>
</protein>
<organism evidence="2 3">
    <name type="scientific">Streptomyces apricus</name>
    <dbReference type="NCBI Taxonomy" id="1828112"/>
    <lineage>
        <taxon>Bacteria</taxon>
        <taxon>Bacillati</taxon>
        <taxon>Actinomycetota</taxon>
        <taxon>Actinomycetes</taxon>
        <taxon>Kitasatosporales</taxon>
        <taxon>Streptomycetaceae</taxon>
        <taxon>Streptomyces</taxon>
    </lineage>
</organism>
<dbReference type="InterPro" id="IPR036388">
    <property type="entry name" value="WH-like_DNA-bd_sf"/>
</dbReference>
<dbReference type="RefSeq" id="WP_149511044.1">
    <property type="nucleotide sequence ID" value="NZ_VDFC01000031.1"/>
</dbReference>
<reference evidence="2 3" key="1">
    <citation type="submission" date="2019-05" db="EMBL/GenBank/DDBJ databases">
        <authorList>
            <person name="Hariharan J."/>
            <person name="Choudoir M.J."/>
            <person name="Diebold P."/>
            <person name="Panke-Buisse K."/>
            <person name="Buckley D.H."/>
        </authorList>
    </citation>
    <scope>NUCLEOTIDE SEQUENCE [LARGE SCALE GENOMIC DNA]</scope>
    <source>
        <strain evidence="2 3">SUN51</strain>
    </source>
</reference>
<keyword evidence="3" id="KW-1185">Reference proteome</keyword>
<dbReference type="Proteomes" id="UP000324965">
    <property type="component" value="Unassembled WGS sequence"/>
</dbReference>
<evidence type="ECO:0000259" key="1">
    <source>
        <dbReference type="SMART" id="SM01012"/>
    </source>
</evidence>
<dbReference type="Gene3D" id="1.10.10.10">
    <property type="entry name" value="Winged helix-like DNA-binding domain superfamily/Winged helix DNA-binding domain"/>
    <property type="match status" value="1"/>
</dbReference>
<dbReference type="SMART" id="SM01012">
    <property type="entry name" value="ANTAR"/>
    <property type="match status" value="1"/>
</dbReference>
<sequence>MLARALTAVVLNGGTVTDAFATAERGSEFYRAVVHQATGMVSAQAEVSLAQALLLLRAHAYRHGRTVVDVSEDVVARRVRFANDGTEPDASGTGRE</sequence>
<accession>A0A5B0BFA1</accession>
<comment type="caution">
    <text evidence="2">The sequence shown here is derived from an EMBL/GenBank/DDBJ whole genome shotgun (WGS) entry which is preliminary data.</text>
</comment>
<dbReference type="InterPro" id="IPR005561">
    <property type="entry name" value="ANTAR"/>
</dbReference>
<feature type="domain" description="ANTAR" evidence="1">
    <location>
        <begin position="2"/>
        <end position="75"/>
    </location>
</feature>
<name>A0A5B0BFA1_9ACTN</name>
<evidence type="ECO:0000313" key="3">
    <source>
        <dbReference type="Proteomes" id="UP000324965"/>
    </source>
</evidence>
<evidence type="ECO:0000313" key="2">
    <source>
        <dbReference type="EMBL" id="KAA0940241.1"/>
    </source>
</evidence>
<dbReference type="AlphaFoldDB" id="A0A5B0BFA1"/>
<dbReference type="EMBL" id="VDFC01000031">
    <property type="protein sequence ID" value="KAA0940241.1"/>
    <property type="molecule type" value="Genomic_DNA"/>
</dbReference>
<dbReference type="GO" id="GO:0003723">
    <property type="term" value="F:RNA binding"/>
    <property type="evidence" value="ECO:0007669"/>
    <property type="project" value="InterPro"/>
</dbReference>